<dbReference type="PANTHER" id="PTHR40630">
    <property type="entry name" value="POSSIBLE DNA-BINDING PROTEIN"/>
    <property type="match status" value="1"/>
</dbReference>
<gene>
    <name evidence="2" type="ORF">GCM10023169_33660</name>
</gene>
<dbReference type="InterPro" id="IPR021487">
    <property type="entry name" value="DUF3140"/>
</dbReference>
<dbReference type="PANTHER" id="PTHR40630:SF1">
    <property type="entry name" value="DNA-BINDING PROTEIN"/>
    <property type="match status" value="1"/>
</dbReference>
<dbReference type="Pfam" id="PF11338">
    <property type="entry name" value="DUF3140"/>
    <property type="match status" value="1"/>
</dbReference>
<dbReference type="EMBL" id="BAABGN010000013">
    <property type="protein sequence ID" value="GAA4430342.1"/>
    <property type="molecule type" value="Genomic_DNA"/>
</dbReference>
<proteinExistence type="predicted"/>
<keyword evidence="3" id="KW-1185">Reference proteome</keyword>
<dbReference type="Proteomes" id="UP001500622">
    <property type="component" value="Unassembled WGS sequence"/>
</dbReference>
<accession>A0ABP8LIH6</accession>
<evidence type="ECO:0000313" key="3">
    <source>
        <dbReference type="Proteomes" id="UP001500622"/>
    </source>
</evidence>
<sequence length="111" mass="12410">MADSAVDDELWQEFHQLVNMTSAELREWLTTDEAGEGTEGFPDQAGSDRSRDVLEVLGKRRTDLTEGDVATMRSVVEEVRAERGDDLEPTAGDAAWRHRLMSIGHDPLRPT</sequence>
<protein>
    <submittedName>
        <fullName evidence="2">DUF3140 domain-containing protein</fullName>
    </submittedName>
</protein>
<name>A0ABP8LIH6_9MICO</name>
<reference evidence="3" key="1">
    <citation type="journal article" date="2019" name="Int. J. Syst. Evol. Microbiol.">
        <title>The Global Catalogue of Microorganisms (GCM) 10K type strain sequencing project: providing services to taxonomists for standard genome sequencing and annotation.</title>
        <authorList>
            <consortium name="The Broad Institute Genomics Platform"/>
            <consortium name="The Broad Institute Genome Sequencing Center for Infectious Disease"/>
            <person name="Wu L."/>
            <person name="Ma J."/>
        </authorList>
    </citation>
    <scope>NUCLEOTIDE SEQUENCE [LARGE SCALE GENOMIC DNA]</scope>
    <source>
        <strain evidence="3">JCM 17810</strain>
    </source>
</reference>
<evidence type="ECO:0000256" key="1">
    <source>
        <dbReference type="SAM" id="MobiDB-lite"/>
    </source>
</evidence>
<comment type="caution">
    <text evidence="2">The sequence shown here is derived from an EMBL/GenBank/DDBJ whole genome shotgun (WGS) entry which is preliminary data.</text>
</comment>
<organism evidence="2 3">
    <name type="scientific">Georgenia halophila</name>
    <dbReference type="NCBI Taxonomy" id="620889"/>
    <lineage>
        <taxon>Bacteria</taxon>
        <taxon>Bacillati</taxon>
        <taxon>Actinomycetota</taxon>
        <taxon>Actinomycetes</taxon>
        <taxon>Micrococcales</taxon>
        <taxon>Bogoriellaceae</taxon>
        <taxon>Georgenia</taxon>
    </lineage>
</organism>
<evidence type="ECO:0000313" key="2">
    <source>
        <dbReference type="EMBL" id="GAA4430342.1"/>
    </source>
</evidence>
<dbReference type="RefSeq" id="WP_345217655.1">
    <property type="nucleotide sequence ID" value="NZ_BAABGN010000013.1"/>
</dbReference>
<feature type="region of interest" description="Disordered" evidence="1">
    <location>
        <begin position="30"/>
        <end position="50"/>
    </location>
</feature>